<feature type="compositionally biased region" description="Pro residues" evidence="1">
    <location>
        <begin position="134"/>
        <end position="167"/>
    </location>
</feature>
<dbReference type="Proteomes" id="UP000230423">
    <property type="component" value="Unassembled WGS sequence"/>
</dbReference>
<dbReference type="EMBL" id="KZ344986">
    <property type="protein sequence ID" value="PIO77820.1"/>
    <property type="molecule type" value="Genomic_DNA"/>
</dbReference>
<keyword evidence="3" id="KW-1185">Reference proteome</keyword>
<dbReference type="OrthoDB" id="5835337at2759"/>
<feature type="compositionally biased region" description="Low complexity" evidence="1">
    <location>
        <begin position="96"/>
        <end position="107"/>
    </location>
</feature>
<feature type="compositionally biased region" description="Pro residues" evidence="1">
    <location>
        <begin position="65"/>
        <end position="95"/>
    </location>
</feature>
<dbReference type="AlphaFoldDB" id="A0A2G9V7T2"/>
<accession>A0A2G9V7T2</accession>
<protein>
    <submittedName>
        <fullName evidence="2">Uncharacterized protein</fullName>
    </submittedName>
</protein>
<organism evidence="2 3">
    <name type="scientific">Teladorsagia circumcincta</name>
    <name type="common">Brown stomach worm</name>
    <name type="synonym">Ostertagia circumcincta</name>
    <dbReference type="NCBI Taxonomy" id="45464"/>
    <lineage>
        <taxon>Eukaryota</taxon>
        <taxon>Metazoa</taxon>
        <taxon>Ecdysozoa</taxon>
        <taxon>Nematoda</taxon>
        <taxon>Chromadorea</taxon>
        <taxon>Rhabditida</taxon>
        <taxon>Rhabditina</taxon>
        <taxon>Rhabditomorpha</taxon>
        <taxon>Strongyloidea</taxon>
        <taxon>Trichostrongylidae</taxon>
        <taxon>Teladorsagia</taxon>
    </lineage>
</organism>
<evidence type="ECO:0000313" key="3">
    <source>
        <dbReference type="Proteomes" id="UP000230423"/>
    </source>
</evidence>
<feature type="region of interest" description="Disordered" evidence="1">
    <location>
        <begin position="8"/>
        <end position="28"/>
    </location>
</feature>
<feature type="region of interest" description="Disordered" evidence="1">
    <location>
        <begin position="65"/>
        <end position="182"/>
    </location>
</feature>
<evidence type="ECO:0000313" key="2">
    <source>
        <dbReference type="EMBL" id="PIO77820.1"/>
    </source>
</evidence>
<gene>
    <name evidence="2" type="ORF">TELCIR_00082</name>
</gene>
<dbReference type="PRINTS" id="PR01217">
    <property type="entry name" value="PRICHEXTENSN"/>
</dbReference>
<evidence type="ECO:0000256" key="1">
    <source>
        <dbReference type="SAM" id="MobiDB-lite"/>
    </source>
</evidence>
<proteinExistence type="predicted"/>
<sequence length="382" mass="41180">MDIFEYLREKEGNPGRKPVGGNNSPMDSSNQLASAAVYFAICRHHTLGTRQPPPPIVAPQVLLPNPMPGPFPLPRHVTPSPPPGPVSPVPAPQPPVQETAPLPQGIRPLPPIPNPILGRPVAGTPKSGSDRSPPKPPPALLPVPQPVPVPPPKPSSPKMLAPPPLVPVPRQVVPSPGPGTPQNIASPVPQIGTPVGALARSAQNTPLGGTPAVSKRSAVQHVEFIEINQLQQQFQCCGMKGSIQQNNSEIPHMKGDHPWKIWFESYSLDETYPNVIRELYSLPWSCCNITFGVKCEHIGISRYQRNFDNPTDFNDVEAALHVPELNWNPTSYEHYLDRNALAIGTLYSRDCAEAFLSGIEENSESIEGLLFKAGVTPSAGSK</sequence>
<name>A0A2G9V7T2_TELCI</name>
<reference evidence="2 3" key="1">
    <citation type="submission" date="2015-09" db="EMBL/GenBank/DDBJ databases">
        <title>Draft genome of the parasitic nematode Teladorsagia circumcincta isolate WARC Sus (inbred).</title>
        <authorList>
            <person name="Mitreva M."/>
        </authorList>
    </citation>
    <scope>NUCLEOTIDE SEQUENCE [LARGE SCALE GENOMIC DNA]</scope>
    <source>
        <strain evidence="2 3">S</strain>
    </source>
</reference>